<dbReference type="EMBL" id="SOPX01000003">
    <property type="protein sequence ID" value="TFB30166.1"/>
    <property type="molecule type" value="Genomic_DNA"/>
</dbReference>
<evidence type="ECO:0000313" key="4">
    <source>
        <dbReference type="Proteomes" id="UP000297429"/>
    </source>
</evidence>
<dbReference type="Proteomes" id="UP000273898">
    <property type="component" value="Unassembled WGS sequence"/>
</dbReference>
<accession>A0A497Y099</accession>
<evidence type="ECO:0000313" key="2">
    <source>
        <dbReference type="EMBL" id="TFB30166.1"/>
    </source>
</evidence>
<gene>
    <name evidence="1" type="ORF">BCL90_3403</name>
    <name evidence="2" type="ORF">E3V97_18520</name>
</gene>
<dbReference type="Proteomes" id="UP000297429">
    <property type="component" value="Unassembled WGS sequence"/>
</dbReference>
<sequence length="325" mass="35841">MNTTYKRFSASSYYLFLFCLLSLFSACKKEYEDFPYADIVSFTIKDAHGNPLKAVIDEKNLIIYWPSGQAVPDNIVPTIVVSERANVSPASGLSVAFKETTRFVVTAQNGTTKEYLIKKVINQPLLKINISSGISVYNTKNFVNRGSNINVTGDNIIANKEQTKAFLVNTANNTEKEIAIATITPIALSVTVDNTVPDGTYQLKIVSGQRSVVFERTFGVTDSRPAITPIELSAIKLTLKLGEEFVLNGANRIELVNKFSIRNAATKETYDLIIKETKTGQLTLKVPDNLPTGNYDLYSYNYPAGEYYAAGIASGYFDDIITVVN</sequence>
<keyword evidence="4" id="KW-1185">Reference proteome</keyword>
<reference evidence="1 3" key="1">
    <citation type="submission" date="2018-10" db="EMBL/GenBank/DDBJ databases">
        <title>Genomic Encyclopedia of Archaeal and Bacterial Type Strains, Phase II (KMG-II): from individual species to whole genera.</title>
        <authorList>
            <person name="Goeker M."/>
        </authorList>
    </citation>
    <scope>NUCLEOTIDE SEQUENCE [LARGE SCALE GENOMIC DNA]</scope>
    <source>
        <strain evidence="1 3">DSM 19624</strain>
    </source>
</reference>
<dbReference type="OrthoDB" id="677497at2"/>
<comment type="caution">
    <text evidence="1">The sequence shown here is derived from an EMBL/GenBank/DDBJ whole genome shotgun (WGS) entry which is preliminary data.</text>
</comment>
<dbReference type="PROSITE" id="PS51257">
    <property type="entry name" value="PROKAR_LIPOPROTEIN"/>
    <property type="match status" value="1"/>
</dbReference>
<dbReference type="EMBL" id="RCCK01000012">
    <property type="protein sequence ID" value="RLJ75056.1"/>
    <property type="molecule type" value="Genomic_DNA"/>
</dbReference>
<proteinExistence type="predicted"/>
<organism evidence="1 3">
    <name type="scientific">Pedobacter alluvionis</name>
    <dbReference type="NCBI Taxonomy" id="475253"/>
    <lineage>
        <taxon>Bacteria</taxon>
        <taxon>Pseudomonadati</taxon>
        <taxon>Bacteroidota</taxon>
        <taxon>Sphingobacteriia</taxon>
        <taxon>Sphingobacteriales</taxon>
        <taxon>Sphingobacteriaceae</taxon>
        <taxon>Pedobacter</taxon>
    </lineage>
</organism>
<dbReference type="Gene3D" id="2.60.40.2340">
    <property type="match status" value="1"/>
</dbReference>
<dbReference type="AlphaFoldDB" id="A0A497Y099"/>
<protein>
    <recommendedName>
        <fullName evidence="5">DUF5018 domain-containing protein</fullName>
    </recommendedName>
</protein>
<evidence type="ECO:0000313" key="1">
    <source>
        <dbReference type="EMBL" id="RLJ75056.1"/>
    </source>
</evidence>
<evidence type="ECO:0000313" key="3">
    <source>
        <dbReference type="Proteomes" id="UP000273898"/>
    </source>
</evidence>
<name>A0A497Y099_9SPHI</name>
<evidence type="ECO:0008006" key="5">
    <source>
        <dbReference type="Google" id="ProtNLM"/>
    </source>
</evidence>
<reference evidence="2 4" key="2">
    <citation type="submission" date="2019-03" db="EMBL/GenBank/DDBJ databases">
        <authorList>
            <person name="He R.-H."/>
        </authorList>
    </citation>
    <scope>NUCLEOTIDE SEQUENCE [LARGE SCALE GENOMIC DNA]</scope>
    <source>
        <strain evidence="2 4">DSM 19624</strain>
    </source>
</reference>
<dbReference type="RefSeq" id="WP_134380676.1">
    <property type="nucleotide sequence ID" value="NZ_RCCK01000012.1"/>
</dbReference>